<organism evidence="10">
    <name type="scientific">Scapholeberis mucronata</name>
    <dbReference type="NCBI Taxonomy" id="202097"/>
    <lineage>
        <taxon>Eukaryota</taxon>
        <taxon>Metazoa</taxon>
        <taxon>Ecdysozoa</taxon>
        <taxon>Arthropoda</taxon>
        <taxon>Crustacea</taxon>
        <taxon>Branchiopoda</taxon>
        <taxon>Diplostraca</taxon>
        <taxon>Cladocera</taxon>
        <taxon>Anomopoda</taxon>
        <taxon>Daphniidae</taxon>
        <taxon>Scapholeberis</taxon>
    </lineage>
</organism>
<dbReference type="GO" id="GO:0008270">
    <property type="term" value="F:zinc ion binding"/>
    <property type="evidence" value="ECO:0007669"/>
    <property type="project" value="UniProtKB-KW"/>
</dbReference>
<dbReference type="EC" id="2.3.2.27" evidence="3"/>
<evidence type="ECO:0000256" key="7">
    <source>
        <dbReference type="PROSITE-ProRule" id="PRU00175"/>
    </source>
</evidence>
<dbReference type="InterPro" id="IPR013087">
    <property type="entry name" value="Znf_C2H2_type"/>
</dbReference>
<dbReference type="GO" id="GO:0072344">
    <property type="term" value="P:rescue of stalled ribosome"/>
    <property type="evidence" value="ECO:0007669"/>
    <property type="project" value="InterPro"/>
</dbReference>
<dbReference type="SMART" id="SM00355">
    <property type="entry name" value="ZnF_C2H2"/>
    <property type="match status" value="4"/>
</dbReference>
<dbReference type="PANTHER" id="PTHR22938">
    <property type="entry name" value="ZINC FINGER PROTEIN 598"/>
    <property type="match status" value="1"/>
</dbReference>
<sequence length="527" mass="60531">MTTPRKGVAEMNGESACPVCFKDVEIFSVGVCDHPICHECSTRMRVLCKEDACPICRQDLNKVAFIKEVKPYQQLNFNSYLVDKNTRIHFENVRIQEVYENLLIHVCQLCPSKPSYASLQMLKDHLRKEHEMFFCDLCVEHLKIFSQERRAYTRQELALHRRKGDPDNTSHRGHPLCNFCDKRYVDADELFRHLRRDHYFCHFCDADGLNHYYCAYEDLREHFRDAHFLCEESECKEEKFTCVFRTEIDIRAHKAQMHSLSLGKAAVKQARTLELDFTLAPRSGQENKLRVGGRGAAKVPDKQDQHSNSNENHDFRVSGPCVNADIRNPEEFPSLTVSSQSVTKQSVPLRDSLAKKLAKSNRFTVKNVFGSQDEFPSLVTPNKEVKISVGVYHIKITTHMAYKIYDKKIFLICLQKLLSLRDKKILPVEEFPSLVSSYVEPTKNSSGKLKDKNPKLQVSSQPRTVIDKSNVKISNTNSVQSSKNKSGEKISDFQSFEIGMNPNENSNSHQILLAVKLESLNLPILRQ</sequence>
<dbReference type="GO" id="GO:0061630">
    <property type="term" value="F:ubiquitin protein ligase activity"/>
    <property type="evidence" value="ECO:0007669"/>
    <property type="project" value="UniProtKB-EC"/>
</dbReference>
<dbReference type="InterPro" id="IPR001841">
    <property type="entry name" value="Znf_RING"/>
</dbReference>
<comment type="similarity">
    <text evidence="6">Belongs to the ZNF598/HEL2 family.</text>
</comment>
<proteinExistence type="evidence at transcript level"/>
<dbReference type="GO" id="GO:0043022">
    <property type="term" value="F:ribosome binding"/>
    <property type="evidence" value="ECO:0007669"/>
    <property type="project" value="TreeGrafter"/>
</dbReference>
<dbReference type="Pfam" id="PF23230">
    <property type="entry name" value="zf-C2H2_13"/>
    <property type="match status" value="1"/>
</dbReference>
<feature type="region of interest" description="Disordered" evidence="8">
    <location>
        <begin position="440"/>
        <end position="461"/>
    </location>
</feature>
<comment type="catalytic activity">
    <reaction evidence="1">
        <text>S-ubiquitinyl-[E2 ubiquitin-conjugating enzyme]-L-cysteine + [acceptor protein]-L-lysine = [E2 ubiquitin-conjugating enzyme]-L-cysteine + N(6)-ubiquitinyl-[acceptor protein]-L-lysine.</text>
        <dbReference type="EC" id="2.3.2.27"/>
    </reaction>
</comment>
<evidence type="ECO:0000256" key="5">
    <source>
        <dbReference type="ARBA" id="ARBA00022833"/>
    </source>
</evidence>
<dbReference type="Gene3D" id="3.30.40.10">
    <property type="entry name" value="Zinc/RING finger domain, C3HC4 (zinc finger)"/>
    <property type="match status" value="1"/>
</dbReference>
<accession>A0A4Y7NJP8</accession>
<evidence type="ECO:0000256" key="4">
    <source>
        <dbReference type="ARBA" id="ARBA00022771"/>
    </source>
</evidence>
<feature type="region of interest" description="Disordered" evidence="8">
    <location>
        <begin position="287"/>
        <end position="314"/>
    </location>
</feature>
<dbReference type="InterPro" id="IPR041888">
    <property type="entry name" value="RING-HC_ZNF598/HEL2"/>
</dbReference>
<comment type="pathway">
    <text evidence="2">Protein modification; protein ubiquitination.</text>
</comment>
<protein>
    <recommendedName>
        <fullName evidence="3">RING-type E3 ubiquitin transferase</fullName>
        <ecNumber evidence="3">2.3.2.27</ecNumber>
    </recommendedName>
</protein>
<evidence type="ECO:0000256" key="3">
    <source>
        <dbReference type="ARBA" id="ARBA00012483"/>
    </source>
</evidence>
<dbReference type="GO" id="GO:0016567">
    <property type="term" value="P:protein ubiquitination"/>
    <property type="evidence" value="ECO:0007669"/>
    <property type="project" value="TreeGrafter"/>
</dbReference>
<evidence type="ECO:0000259" key="9">
    <source>
        <dbReference type="PROSITE" id="PS50089"/>
    </source>
</evidence>
<feature type="domain" description="RING-type" evidence="9">
    <location>
        <begin position="17"/>
        <end position="57"/>
    </location>
</feature>
<evidence type="ECO:0000256" key="1">
    <source>
        <dbReference type="ARBA" id="ARBA00000900"/>
    </source>
</evidence>
<dbReference type="PROSITE" id="PS00028">
    <property type="entry name" value="ZINC_FINGER_C2H2_1"/>
    <property type="match status" value="1"/>
</dbReference>
<dbReference type="InterPro" id="IPR013083">
    <property type="entry name" value="Znf_RING/FYVE/PHD"/>
</dbReference>
<keyword evidence="4 7" id="KW-0479">Metal-binding</keyword>
<evidence type="ECO:0000313" key="10">
    <source>
        <dbReference type="EMBL" id="SVE93460.1"/>
    </source>
</evidence>
<evidence type="ECO:0000256" key="8">
    <source>
        <dbReference type="SAM" id="MobiDB-lite"/>
    </source>
</evidence>
<dbReference type="EMBL" id="LR023841">
    <property type="protein sequence ID" value="SVE93460.1"/>
    <property type="molecule type" value="mRNA"/>
</dbReference>
<dbReference type="SUPFAM" id="SSF57850">
    <property type="entry name" value="RING/U-box"/>
    <property type="match status" value="1"/>
</dbReference>
<evidence type="ECO:0000256" key="6">
    <source>
        <dbReference type="ARBA" id="ARBA00035113"/>
    </source>
</evidence>
<reference evidence="10" key="1">
    <citation type="submission" date="2018-08" db="EMBL/GenBank/DDBJ databases">
        <authorList>
            <person name="Cornetti L."/>
        </authorList>
    </citation>
    <scope>NUCLEOTIDE SEQUENCE</scope>
    <source>
        <strain evidence="10">BE-ASS</strain>
    </source>
</reference>
<feature type="compositionally biased region" description="Basic and acidic residues" evidence="8">
    <location>
        <begin position="299"/>
        <end position="314"/>
    </location>
</feature>
<evidence type="ECO:0000256" key="2">
    <source>
        <dbReference type="ARBA" id="ARBA00004906"/>
    </source>
</evidence>
<keyword evidence="5" id="KW-0862">Zinc</keyword>
<gene>
    <name evidence="10" type="primary">EOG090X01BP</name>
</gene>
<dbReference type="Pfam" id="PF25447">
    <property type="entry name" value="RING_ZNF598"/>
    <property type="match status" value="1"/>
</dbReference>
<dbReference type="PANTHER" id="PTHR22938:SF0">
    <property type="entry name" value="E3 UBIQUITIN-PROTEIN LIGASE ZNF598"/>
    <property type="match status" value="1"/>
</dbReference>
<dbReference type="InterPro" id="IPR044288">
    <property type="entry name" value="ZNF598/HEL2"/>
</dbReference>
<dbReference type="CDD" id="cd16615">
    <property type="entry name" value="RING-HC_ZNF598"/>
    <property type="match status" value="1"/>
</dbReference>
<name>A0A4Y7NJP8_9CRUS</name>
<dbReference type="PROSITE" id="PS50089">
    <property type="entry name" value="ZF_RING_2"/>
    <property type="match status" value="1"/>
</dbReference>
<keyword evidence="4 7" id="KW-0863">Zinc-finger</keyword>
<dbReference type="AlphaFoldDB" id="A0A4Y7NJP8"/>
<dbReference type="InterPro" id="IPR056437">
    <property type="entry name" value="Znf-C2H2_ZNF598/HEL2"/>
</dbReference>